<comment type="subcellular location">
    <subcellularLocation>
        <location evidence="1">Secreted</location>
    </subcellularLocation>
</comment>
<keyword evidence="4" id="KW-0646">Protease inhibitor</keyword>
<dbReference type="PANTHER" id="PTHR10338">
    <property type="entry name" value="INTER-ALPHA-TRYPSIN INHIBITOR HEAVY CHAIN FAMILY MEMBER"/>
    <property type="match status" value="1"/>
</dbReference>
<reference evidence="10" key="1">
    <citation type="submission" date="2025-08" db="UniProtKB">
        <authorList>
            <consortium name="Ensembl"/>
        </authorList>
    </citation>
    <scope>IDENTIFICATION</scope>
</reference>
<dbReference type="AlphaFoldDB" id="A0A3Q0QYE6"/>
<dbReference type="Gene3D" id="3.40.50.410">
    <property type="entry name" value="von Willebrand factor, type A domain"/>
    <property type="match status" value="1"/>
</dbReference>
<dbReference type="Ensembl" id="ENSACIT00000004750.1">
    <property type="protein sequence ID" value="ENSACIP00000004604.1"/>
    <property type="gene ID" value="ENSACIG00000003510.1"/>
</dbReference>
<sequence length="735" mass="80659">LINFNSPKLPITTVIKNEKNVCQITFSPNITQQAKITTSGILGDFVVRYDVQRDMGIGDIQVLNGHFVHYFAPKDLPAVPKNVVFVIDTSASMLGTKIRQTKDALFTILRDLRPGDNFNFVSFSNKIKVWQPNGLVPVTPLNIRDAKKFIYMLMPTGGTNIDGAIRTGSSLLREYLSGPDSSPNSVSLIIFLTDGRPTVGEIQSAAILGNTRSAVQEKFCIFTIGIGNDVDYRLLERMALENCGMMRRINEEADASAMLKGFYNEIGTPLLSDIRINYTENSVQYVTQNLFTNYFNGSEIVIAGKLINESAESLHVQVTASNNDKSIILETDVPLRRRRIDTEKHVKVATAAMAAGVKALGSDATQKLGVALGSVAEDFVERVWGFLSIKEGLRSRLRSQTSKEREDHTQQAANLSMTYHFFTPVTNMVVEKPEVLADGTMAPAPTITPEAGEDASPANELPDDTDDRKPQTPDGKLVNQALSLTDGDPHFVVEFPLSKLTVCFNINGEPGHILGLVSDHKYSGVTVNGKLIGAPAPPGSHKQQRTYFSTITIVVDKPKRAYIEVTPKKVILDGRDRIVLPCHSTVSVDSGVLSVAIVGKSNVTVTVGGNISFVILLHQYKNPAPYQRDHLGFYISNSKGLSHSCHGLLGQFLHEEVGLAELPAQGDMKPSAVLKVKNRSVPVVQKSRRIYSGTQSVDCWFARNNAAKLIDGKYQDYLMSHMFDTGDWPHGTNRV</sequence>
<dbReference type="GO" id="GO:0004867">
    <property type="term" value="F:serine-type endopeptidase inhibitor activity"/>
    <property type="evidence" value="ECO:0007669"/>
    <property type="project" value="UniProtKB-KW"/>
</dbReference>
<reference evidence="10" key="2">
    <citation type="submission" date="2025-09" db="UniProtKB">
        <authorList>
            <consortium name="Ensembl"/>
        </authorList>
    </citation>
    <scope>IDENTIFICATION</scope>
</reference>
<evidence type="ECO:0000256" key="1">
    <source>
        <dbReference type="ARBA" id="ARBA00004613"/>
    </source>
</evidence>
<evidence type="ECO:0000256" key="4">
    <source>
        <dbReference type="ARBA" id="ARBA00022690"/>
    </source>
</evidence>
<dbReference type="Proteomes" id="UP000261340">
    <property type="component" value="Unplaced"/>
</dbReference>
<dbReference type="GeneTree" id="ENSGT00940000158317"/>
<dbReference type="SUPFAM" id="SSF53300">
    <property type="entry name" value="vWA-like"/>
    <property type="match status" value="1"/>
</dbReference>
<evidence type="ECO:0000256" key="7">
    <source>
        <dbReference type="ARBA" id="ARBA00023180"/>
    </source>
</evidence>
<keyword evidence="5" id="KW-0732">Signal</keyword>
<evidence type="ECO:0000313" key="11">
    <source>
        <dbReference type="Proteomes" id="UP000261340"/>
    </source>
</evidence>
<dbReference type="FunFam" id="3.40.50.410:FF:000013">
    <property type="entry name" value="inter-alpha-trypsin inhibitor heavy chain H2"/>
    <property type="match status" value="1"/>
</dbReference>
<protein>
    <submittedName>
        <fullName evidence="10">Inter-alpha-trypsin inhibitor heavy chain 5</fullName>
    </submittedName>
</protein>
<keyword evidence="3" id="KW-0964">Secreted</keyword>
<dbReference type="GO" id="GO:0005576">
    <property type="term" value="C:extracellular region"/>
    <property type="evidence" value="ECO:0007669"/>
    <property type="project" value="UniProtKB-SubCell"/>
</dbReference>
<comment type="similarity">
    <text evidence="2">Belongs to the ITIH family.</text>
</comment>
<evidence type="ECO:0000256" key="5">
    <source>
        <dbReference type="ARBA" id="ARBA00022729"/>
    </source>
</evidence>
<name>A0A3Q0QYE6_AMPCI</name>
<accession>A0A3Q0QYE6</accession>
<evidence type="ECO:0000256" key="6">
    <source>
        <dbReference type="ARBA" id="ARBA00022900"/>
    </source>
</evidence>
<dbReference type="PANTHER" id="PTHR10338:SF62">
    <property type="entry name" value="INTER-ALPHA-TRYPSIN INHIBITOR HEAVY CHAIN H5"/>
    <property type="match status" value="1"/>
</dbReference>
<dbReference type="InterPro" id="IPR010600">
    <property type="entry name" value="ITI_HC_C"/>
</dbReference>
<keyword evidence="11" id="KW-1185">Reference proteome</keyword>
<evidence type="ECO:0000313" key="10">
    <source>
        <dbReference type="Ensembl" id="ENSACIP00000004604.1"/>
    </source>
</evidence>
<keyword evidence="6" id="KW-0722">Serine protease inhibitor</keyword>
<evidence type="ECO:0000256" key="2">
    <source>
        <dbReference type="ARBA" id="ARBA00010158"/>
    </source>
</evidence>
<dbReference type="InterPro" id="IPR036465">
    <property type="entry name" value="vWFA_dom_sf"/>
</dbReference>
<evidence type="ECO:0000256" key="8">
    <source>
        <dbReference type="SAM" id="MobiDB-lite"/>
    </source>
</evidence>
<dbReference type="InterPro" id="IPR050934">
    <property type="entry name" value="ITIH"/>
</dbReference>
<dbReference type="SMART" id="SM00327">
    <property type="entry name" value="VWA"/>
    <property type="match status" value="1"/>
</dbReference>
<evidence type="ECO:0000259" key="9">
    <source>
        <dbReference type="PROSITE" id="PS50234"/>
    </source>
</evidence>
<proteinExistence type="inferred from homology"/>
<dbReference type="PROSITE" id="PS50234">
    <property type="entry name" value="VWFA"/>
    <property type="match status" value="1"/>
</dbReference>
<dbReference type="Pfam" id="PF06668">
    <property type="entry name" value="ITI_HC_C"/>
    <property type="match status" value="1"/>
</dbReference>
<evidence type="ECO:0000256" key="3">
    <source>
        <dbReference type="ARBA" id="ARBA00022525"/>
    </source>
</evidence>
<dbReference type="InterPro" id="IPR002035">
    <property type="entry name" value="VWF_A"/>
</dbReference>
<dbReference type="Pfam" id="PF13768">
    <property type="entry name" value="VWA_3"/>
    <property type="match status" value="1"/>
</dbReference>
<feature type="region of interest" description="Disordered" evidence="8">
    <location>
        <begin position="440"/>
        <end position="476"/>
    </location>
</feature>
<feature type="domain" description="VWFA" evidence="9">
    <location>
        <begin position="82"/>
        <end position="266"/>
    </location>
</feature>
<organism evidence="10 11">
    <name type="scientific">Amphilophus citrinellus</name>
    <name type="common">Midas cichlid</name>
    <name type="synonym">Cichlasoma citrinellum</name>
    <dbReference type="NCBI Taxonomy" id="61819"/>
    <lineage>
        <taxon>Eukaryota</taxon>
        <taxon>Metazoa</taxon>
        <taxon>Chordata</taxon>
        <taxon>Craniata</taxon>
        <taxon>Vertebrata</taxon>
        <taxon>Euteleostomi</taxon>
        <taxon>Actinopterygii</taxon>
        <taxon>Neopterygii</taxon>
        <taxon>Teleostei</taxon>
        <taxon>Neoteleostei</taxon>
        <taxon>Acanthomorphata</taxon>
        <taxon>Ovalentaria</taxon>
        <taxon>Cichlomorphae</taxon>
        <taxon>Cichliformes</taxon>
        <taxon>Cichlidae</taxon>
        <taxon>New World cichlids</taxon>
        <taxon>Cichlasomatinae</taxon>
        <taxon>Heroini</taxon>
        <taxon>Amphilophus</taxon>
    </lineage>
</organism>
<dbReference type="GO" id="GO:0030212">
    <property type="term" value="P:hyaluronan metabolic process"/>
    <property type="evidence" value="ECO:0007669"/>
    <property type="project" value="InterPro"/>
</dbReference>
<keyword evidence="7" id="KW-0325">Glycoprotein</keyword>